<reference evidence="2" key="2">
    <citation type="submission" date="2018-10" db="EMBL/GenBank/DDBJ databases">
        <title>Effector identification in a new, highly contiguous assembly of the strawberry crown rot pathogen Phytophthora cactorum.</title>
        <authorList>
            <person name="Armitage A.D."/>
            <person name="Nellist C.F."/>
            <person name="Bates H."/>
            <person name="Vickerstaff R.J."/>
            <person name="Harrison R.J."/>
        </authorList>
    </citation>
    <scope>NUCLEOTIDE SEQUENCE</scope>
    <source>
        <strain evidence="2">4032</strain>
        <strain evidence="3">4040</strain>
        <strain evidence="4">P415</strain>
        <strain evidence="5">P421</strain>
    </source>
</reference>
<dbReference type="OrthoDB" id="123434at2759"/>
<gene>
    <name evidence="6" type="ORF">PC110_g11257</name>
    <name evidence="2" type="ORF">PC115_g20257</name>
    <name evidence="3" type="ORF">PC117_g22503</name>
    <name evidence="4" type="ORF">PC118_g21043</name>
    <name evidence="5" type="ORF">PC129_g20473</name>
</gene>
<dbReference type="EMBL" id="RCMK01001248">
    <property type="protein sequence ID" value="KAG2898516.1"/>
    <property type="molecule type" value="Genomic_DNA"/>
</dbReference>
<evidence type="ECO:0000313" key="5">
    <source>
        <dbReference type="EMBL" id="KAG3208506.1"/>
    </source>
</evidence>
<evidence type="ECO:0000313" key="7">
    <source>
        <dbReference type="Proteomes" id="UP000251314"/>
    </source>
</evidence>
<dbReference type="Proteomes" id="UP000774804">
    <property type="component" value="Unassembled WGS sequence"/>
</dbReference>
<keyword evidence="7" id="KW-1185">Reference proteome</keyword>
<dbReference type="Pfam" id="PF21056">
    <property type="entry name" value="ZSWIM1-3_RNaseH-like"/>
    <property type="match status" value="1"/>
</dbReference>
<protein>
    <recommendedName>
        <fullName evidence="1">ZSWIM1/3 RNaseH-like domain-containing protein</fullName>
    </recommendedName>
</protein>
<evidence type="ECO:0000313" key="2">
    <source>
        <dbReference type="EMBL" id="KAG2887730.1"/>
    </source>
</evidence>
<dbReference type="AlphaFoldDB" id="A0A329S938"/>
<proteinExistence type="predicted"/>
<evidence type="ECO:0000313" key="6">
    <source>
        <dbReference type="EMBL" id="RAW32406.1"/>
    </source>
</evidence>
<organism evidence="6 7">
    <name type="scientific">Phytophthora cactorum</name>
    <dbReference type="NCBI Taxonomy" id="29920"/>
    <lineage>
        <taxon>Eukaryota</taxon>
        <taxon>Sar</taxon>
        <taxon>Stramenopiles</taxon>
        <taxon>Oomycota</taxon>
        <taxon>Peronosporomycetes</taxon>
        <taxon>Peronosporales</taxon>
        <taxon>Peronosporaceae</taxon>
        <taxon>Phytophthora</taxon>
    </lineage>
</organism>
<dbReference type="InterPro" id="IPR048324">
    <property type="entry name" value="ZSWIM1-3_RNaseH-like"/>
</dbReference>
<dbReference type="EMBL" id="MJFZ01000279">
    <property type="protein sequence ID" value="RAW32406.1"/>
    <property type="molecule type" value="Genomic_DNA"/>
</dbReference>
<dbReference type="EMBL" id="RCML01001369">
    <property type="protein sequence ID" value="KAG2963139.1"/>
    <property type="molecule type" value="Genomic_DNA"/>
</dbReference>
<dbReference type="Proteomes" id="UP000251314">
    <property type="component" value="Unassembled WGS sequence"/>
</dbReference>
<dbReference type="EMBL" id="RCMI01001255">
    <property type="protein sequence ID" value="KAG2887730.1"/>
    <property type="molecule type" value="Genomic_DNA"/>
</dbReference>
<dbReference type="Proteomes" id="UP000736787">
    <property type="component" value="Unassembled WGS sequence"/>
</dbReference>
<dbReference type="Proteomes" id="UP000760860">
    <property type="component" value="Unassembled WGS sequence"/>
</dbReference>
<sequence length="82" mass="9135">MHDLIARIKNSGGKLSDEDRVAYLLVGFELEAPGNVAAVNEDARGYTAIVTISSQHMRKLYKRFTEVLLVDCTHKTNSPYPV</sequence>
<accession>A0A329S938</accession>
<reference evidence="6 7" key="1">
    <citation type="submission" date="2018-01" db="EMBL/GenBank/DDBJ databases">
        <title>Draft genome of the strawberry crown rot pathogen Phytophthora cactorum.</title>
        <authorList>
            <person name="Armitage A.D."/>
            <person name="Lysoe E."/>
            <person name="Nellist C.F."/>
            <person name="Harrison R.J."/>
            <person name="Brurberg M.B."/>
        </authorList>
    </citation>
    <scope>NUCLEOTIDE SEQUENCE [LARGE SCALE GENOMIC DNA]</scope>
    <source>
        <strain evidence="6 7">10300</strain>
    </source>
</reference>
<dbReference type="EMBL" id="RCMV01001460">
    <property type="protein sequence ID" value="KAG3208506.1"/>
    <property type="molecule type" value="Genomic_DNA"/>
</dbReference>
<dbReference type="Proteomes" id="UP000697107">
    <property type="component" value="Unassembled WGS sequence"/>
</dbReference>
<name>A0A329S938_9STRA</name>
<feature type="domain" description="ZSWIM1/3 RNaseH-like" evidence="1">
    <location>
        <begin position="28"/>
        <end position="78"/>
    </location>
</feature>
<dbReference type="VEuPathDB" id="FungiDB:PC110_g11257"/>
<comment type="caution">
    <text evidence="6">The sequence shown here is derived from an EMBL/GenBank/DDBJ whole genome shotgun (WGS) entry which is preliminary data.</text>
</comment>
<evidence type="ECO:0000259" key="1">
    <source>
        <dbReference type="Pfam" id="PF21056"/>
    </source>
</evidence>
<evidence type="ECO:0000313" key="4">
    <source>
        <dbReference type="EMBL" id="KAG2963139.1"/>
    </source>
</evidence>
<evidence type="ECO:0000313" key="3">
    <source>
        <dbReference type="EMBL" id="KAG2898516.1"/>
    </source>
</evidence>